<dbReference type="HAMAP" id="MF_00283">
    <property type="entry name" value="Phe_tRNA_synth_beta1"/>
    <property type="match status" value="1"/>
</dbReference>
<evidence type="ECO:0000259" key="18">
    <source>
        <dbReference type="PROSITE" id="PS51447"/>
    </source>
</evidence>
<comment type="similarity">
    <text evidence="2 15">Belongs to the phenylalanyl-tRNA synthetase beta subunit family. Type 1 subfamily.</text>
</comment>
<evidence type="ECO:0000256" key="16">
    <source>
        <dbReference type="PROSITE-ProRule" id="PRU00209"/>
    </source>
</evidence>
<dbReference type="InterPro" id="IPR041616">
    <property type="entry name" value="PheRS_beta_core"/>
</dbReference>
<keyword evidence="21" id="KW-1185">Reference proteome</keyword>
<evidence type="ECO:0000256" key="9">
    <source>
        <dbReference type="ARBA" id="ARBA00022840"/>
    </source>
</evidence>
<dbReference type="InterPro" id="IPR005147">
    <property type="entry name" value="tRNA_synthase_B5-dom"/>
</dbReference>
<evidence type="ECO:0000256" key="14">
    <source>
        <dbReference type="ARBA" id="ARBA00049255"/>
    </source>
</evidence>
<evidence type="ECO:0000256" key="6">
    <source>
        <dbReference type="ARBA" id="ARBA00022598"/>
    </source>
</evidence>
<dbReference type="CDD" id="cd02796">
    <property type="entry name" value="tRNA_bind_bactPheRS"/>
    <property type="match status" value="1"/>
</dbReference>
<sequence>MKISYNWLKQFIKLDWSPEKTAELLTNLGLEVEGIEKYTSVPGGLEGIVVGHVTECTKHPNADRLKLTKVDLGNGEPVQIVCGAPNVATGQKVPVATVGTTLYTAEGEPWNIKKGKIRGEVSMGMICAEDELGLGQSHDGIMVLDNDLPPGKPASELFDIENDVVFEIGLTPNRADAMSHWGVARDLRAGLLQENITLELITPSTSSFHVDNRTLKIDVDVADLKKAPRYCGVTISGLSVEQSPAWLQNRLQAIGLTPINNIVDITNYVCHDLGQPLHAFDAAKIKGSEVNVKTLPKGTKFTTLDEVERELHEDDLMICDAEGPMCIAGVFGGANSGVTETTTSIFLESAYFDPVSVRKTAKRHGLNTDASFRFERGIDPNTCKYAMLRAALLIQEIAGGEITSEVVDIYPKRIEDHQVYLNFENASKLIGEEISPEIIKDILNSLDMKVNSVTESSIGMLVPAYRNDVTREVDVIEEILRVYGYNNINFTEKLNASIAITQPVEDYKVQNKVGDQLTALGFNEMMANSLTSPDFVDFSENLKPEHNVIMLNPLSKELSVLRQSMLFGNLEALAYNSNRRMPNVKLFEFGKTYHTFSEKRVENKHLSILISGDKNQDNWTSPAEQAGFFYGKGIVLSILERLGINPTTEKDTKNDIFSEGIAILANKKQIVELGILKKQLTKEFDVEAEVFYADFNWDAVLSSISRNGFLVKPIPKYPQVKRDFALLLDENVSFKELRDAAQQTEKKLLVGMNLFDVYTGKNLPEGKKSYAVSFTLQDDKKTLTDKQIDKIMKKLQQRFEKDFGATLR</sequence>
<dbReference type="InterPro" id="IPR033714">
    <property type="entry name" value="tRNA_bind_bactPheRS"/>
</dbReference>
<dbReference type="InterPro" id="IPR002547">
    <property type="entry name" value="tRNA-bd_dom"/>
</dbReference>
<keyword evidence="12 15" id="KW-0648">Protein biosynthesis</keyword>
<dbReference type="Pfam" id="PF03484">
    <property type="entry name" value="B5"/>
    <property type="match status" value="1"/>
</dbReference>
<protein>
    <recommendedName>
        <fullName evidence="15">Phenylalanine--tRNA ligase beta subunit</fullName>
        <ecNumber evidence="15">6.1.1.20</ecNumber>
    </recommendedName>
    <alternativeName>
        <fullName evidence="15">Phenylalanyl-tRNA synthetase beta subunit</fullName>
        <shortName evidence="15">PheRS</shortName>
    </alternativeName>
</protein>
<dbReference type="PANTHER" id="PTHR10947">
    <property type="entry name" value="PHENYLALANYL-TRNA SYNTHETASE BETA CHAIN AND LEUCINE-RICH REPEAT-CONTAINING PROTEIN 47"/>
    <property type="match status" value="1"/>
</dbReference>
<dbReference type="SUPFAM" id="SSF46955">
    <property type="entry name" value="Putative DNA-binding domain"/>
    <property type="match status" value="1"/>
</dbReference>
<dbReference type="Pfam" id="PF03147">
    <property type="entry name" value="FDX-ACB"/>
    <property type="match status" value="1"/>
</dbReference>
<proteinExistence type="inferred from homology"/>
<dbReference type="GO" id="GO:0004826">
    <property type="term" value="F:phenylalanine-tRNA ligase activity"/>
    <property type="evidence" value="ECO:0007669"/>
    <property type="project" value="UniProtKB-UniRule"/>
</dbReference>
<dbReference type="InterPro" id="IPR012340">
    <property type="entry name" value="NA-bd_OB-fold"/>
</dbReference>
<evidence type="ECO:0000256" key="12">
    <source>
        <dbReference type="ARBA" id="ARBA00022917"/>
    </source>
</evidence>
<dbReference type="FunFam" id="2.40.50.140:FF:000045">
    <property type="entry name" value="Phenylalanine--tRNA ligase beta subunit"/>
    <property type="match status" value="1"/>
</dbReference>
<dbReference type="GO" id="GO:0009328">
    <property type="term" value="C:phenylalanine-tRNA ligase complex"/>
    <property type="evidence" value="ECO:0007669"/>
    <property type="project" value="TreeGrafter"/>
</dbReference>
<keyword evidence="11 16" id="KW-0694">RNA-binding</keyword>
<feature type="binding site" evidence="15">
    <location>
        <position position="478"/>
    </location>
    <ligand>
        <name>Mg(2+)</name>
        <dbReference type="ChEBI" id="CHEBI:18420"/>
        <note>shared with alpha subunit</note>
    </ligand>
</feature>
<keyword evidence="5 16" id="KW-0820">tRNA-binding</keyword>
<dbReference type="EMBL" id="QEHR01000005">
    <property type="protein sequence ID" value="PVW14684.1"/>
    <property type="molecule type" value="Genomic_DNA"/>
</dbReference>
<dbReference type="Gene3D" id="3.30.56.10">
    <property type="match status" value="2"/>
</dbReference>
<dbReference type="Gene3D" id="2.40.50.140">
    <property type="entry name" value="Nucleic acid-binding proteins"/>
    <property type="match status" value="1"/>
</dbReference>
<dbReference type="Gene3D" id="3.30.70.380">
    <property type="entry name" value="Ferrodoxin-fold anticodon-binding domain"/>
    <property type="match status" value="1"/>
</dbReference>
<dbReference type="OrthoDB" id="9805455at2"/>
<dbReference type="NCBIfam" id="TIGR00472">
    <property type="entry name" value="pheT_bact"/>
    <property type="match status" value="1"/>
</dbReference>
<keyword evidence="4 15" id="KW-0963">Cytoplasm</keyword>
<dbReference type="CDD" id="cd00769">
    <property type="entry name" value="PheRS_beta_core"/>
    <property type="match status" value="1"/>
</dbReference>
<feature type="binding site" evidence="15">
    <location>
        <position position="468"/>
    </location>
    <ligand>
        <name>Mg(2+)</name>
        <dbReference type="ChEBI" id="CHEBI:18420"/>
        <note>shared with alpha subunit</note>
    </ligand>
</feature>
<evidence type="ECO:0000256" key="11">
    <source>
        <dbReference type="ARBA" id="ARBA00022884"/>
    </source>
</evidence>
<dbReference type="GO" id="GO:0006432">
    <property type="term" value="P:phenylalanyl-tRNA aminoacylation"/>
    <property type="evidence" value="ECO:0007669"/>
    <property type="project" value="UniProtKB-UniRule"/>
</dbReference>
<dbReference type="PROSITE" id="PS51483">
    <property type="entry name" value="B5"/>
    <property type="match status" value="1"/>
</dbReference>
<dbReference type="SUPFAM" id="SSF55681">
    <property type="entry name" value="Class II aaRS and biotin synthetases"/>
    <property type="match status" value="1"/>
</dbReference>
<dbReference type="AlphaFoldDB" id="A0A2U0I0Q8"/>
<evidence type="ECO:0000256" key="3">
    <source>
        <dbReference type="ARBA" id="ARBA00011209"/>
    </source>
</evidence>
<keyword evidence="9 15" id="KW-0067">ATP-binding</keyword>
<evidence type="ECO:0000259" key="19">
    <source>
        <dbReference type="PROSITE" id="PS51483"/>
    </source>
</evidence>
<evidence type="ECO:0000313" key="20">
    <source>
        <dbReference type="EMBL" id="PVW14684.1"/>
    </source>
</evidence>
<dbReference type="SUPFAM" id="SSF54991">
    <property type="entry name" value="Anticodon-binding domain of PheRS"/>
    <property type="match status" value="1"/>
</dbReference>
<comment type="subcellular location">
    <subcellularLocation>
        <location evidence="1 15">Cytoplasm</location>
    </subcellularLocation>
</comment>
<dbReference type="SUPFAM" id="SSF56037">
    <property type="entry name" value="PheT/TilS domain"/>
    <property type="match status" value="1"/>
</dbReference>
<dbReference type="FunFam" id="3.50.40.10:FF:000001">
    <property type="entry name" value="Phenylalanine--tRNA ligase beta subunit"/>
    <property type="match status" value="1"/>
</dbReference>
<keyword evidence="8 15" id="KW-0547">Nucleotide-binding</keyword>
<dbReference type="FunFam" id="3.30.70.380:FF:000001">
    <property type="entry name" value="Phenylalanine--tRNA ligase beta subunit"/>
    <property type="match status" value="1"/>
</dbReference>
<dbReference type="Pfam" id="PF01588">
    <property type="entry name" value="tRNA_bind"/>
    <property type="match status" value="1"/>
</dbReference>
<evidence type="ECO:0000313" key="21">
    <source>
        <dbReference type="Proteomes" id="UP000245962"/>
    </source>
</evidence>
<dbReference type="SUPFAM" id="SSF50249">
    <property type="entry name" value="Nucleic acid-binding proteins"/>
    <property type="match status" value="1"/>
</dbReference>
<dbReference type="Gene3D" id="3.30.930.10">
    <property type="entry name" value="Bira Bifunctional Protein, Domain 2"/>
    <property type="match status" value="1"/>
</dbReference>
<keyword evidence="10 15" id="KW-0460">Magnesium</keyword>
<evidence type="ECO:0000256" key="4">
    <source>
        <dbReference type="ARBA" id="ARBA00022490"/>
    </source>
</evidence>
<accession>A0A2U0I0Q8</accession>
<dbReference type="EC" id="6.1.1.20" evidence="15"/>
<dbReference type="PROSITE" id="PS50886">
    <property type="entry name" value="TRBD"/>
    <property type="match status" value="1"/>
</dbReference>
<dbReference type="Pfam" id="PF03483">
    <property type="entry name" value="B3_4"/>
    <property type="match status" value="1"/>
</dbReference>
<evidence type="ECO:0000256" key="2">
    <source>
        <dbReference type="ARBA" id="ARBA00008653"/>
    </source>
</evidence>
<name>A0A2U0I0Q8_9FLAO</name>
<dbReference type="InterPro" id="IPR009061">
    <property type="entry name" value="DNA-bd_dom_put_sf"/>
</dbReference>
<dbReference type="PROSITE" id="PS51447">
    <property type="entry name" value="FDX_ACB"/>
    <property type="match status" value="1"/>
</dbReference>
<organism evidence="20 21">
    <name type="scientific">Marixanthomonas spongiae</name>
    <dbReference type="NCBI Taxonomy" id="2174845"/>
    <lineage>
        <taxon>Bacteria</taxon>
        <taxon>Pseudomonadati</taxon>
        <taxon>Bacteroidota</taxon>
        <taxon>Flavobacteriia</taxon>
        <taxon>Flavobacteriales</taxon>
        <taxon>Flavobacteriaceae</taxon>
        <taxon>Marixanthomonas</taxon>
    </lineage>
</organism>
<dbReference type="Pfam" id="PF17759">
    <property type="entry name" value="tRNA_synthFbeta"/>
    <property type="match status" value="1"/>
</dbReference>
<dbReference type="Proteomes" id="UP000245962">
    <property type="component" value="Unassembled WGS sequence"/>
</dbReference>
<dbReference type="GO" id="GO:0005524">
    <property type="term" value="F:ATP binding"/>
    <property type="evidence" value="ECO:0007669"/>
    <property type="project" value="UniProtKB-UniRule"/>
</dbReference>
<evidence type="ECO:0000256" key="7">
    <source>
        <dbReference type="ARBA" id="ARBA00022723"/>
    </source>
</evidence>
<feature type="domain" description="TRNA-binding" evidence="17">
    <location>
        <begin position="42"/>
        <end position="155"/>
    </location>
</feature>
<dbReference type="PANTHER" id="PTHR10947:SF0">
    <property type="entry name" value="PHENYLALANINE--TRNA LIGASE BETA SUBUNIT"/>
    <property type="match status" value="1"/>
</dbReference>
<feature type="domain" description="B5" evidence="19">
    <location>
        <begin position="414"/>
        <end position="490"/>
    </location>
</feature>
<feature type="binding site" evidence="15">
    <location>
        <position position="474"/>
    </location>
    <ligand>
        <name>Mg(2+)</name>
        <dbReference type="ChEBI" id="CHEBI:18420"/>
        <note>shared with alpha subunit</note>
    </ligand>
</feature>
<reference evidence="20 21" key="1">
    <citation type="submission" date="2018-04" db="EMBL/GenBank/DDBJ databases">
        <title>Marixanthomonas spongiae HN-E44 sp. nov., isolated from a marine sponge.</title>
        <authorList>
            <person name="Luo L."/>
            <person name="Zhuang L."/>
        </authorList>
    </citation>
    <scope>NUCLEOTIDE SEQUENCE [LARGE SCALE GENOMIC DNA]</scope>
    <source>
        <strain evidence="20 21">HN-E44</strain>
    </source>
</reference>
<dbReference type="InterPro" id="IPR036690">
    <property type="entry name" value="Fdx_antiC-bd_sf"/>
</dbReference>
<evidence type="ECO:0000259" key="17">
    <source>
        <dbReference type="PROSITE" id="PS50886"/>
    </source>
</evidence>
<evidence type="ECO:0000256" key="13">
    <source>
        <dbReference type="ARBA" id="ARBA00023146"/>
    </source>
</evidence>
<dbReference type="InterPro" id="IPR005146">
    <property type="entry name" value="B3/B4_tRNA-bd"/>
</dbReference>
<dbReference type="GO" id="GO:0000049">
    <property type="term" value="F:tRNA binding"/>
    <property type="evidence" value="ECO:0007669"/>
    <property type="project" value="UniProtKB-UniRule"/>
</dbReference>
<comment type="cofactor">
    <cofactor evidence="15">
        <name>Mg(2+)</name>
        <dbReference type="ChEBI" id="CHEBI:18420"/>
    </cofactor>
    <text evidence="15">Binds 2 magnesium ions per tetramer.</text>
</comment>
<comment type="catalytic activity">
    <reaction evidence="14 15">
        <text>tRNA(Phe) + L-phenylalanine + ATP = L-phenylalanyl-tRNA(Phe) + AMP + diphosphate + H(+)</text>
        <dbReference type="Rhea" id="RHEA:19413"/>
        <dbReference type="Rhea" id="RHEA-COMP:9668"/>
        <dbReference type="Rhea" id="RHEA-COMP:9699"/>
        <dbReference type="ChEBI" id="CHEBI:15378"/>
        <dbReference type="ChEBI" id="CHEBI:30616"/>
        <dbReference type="ChEBI" id="CHEBI:33019"/>
        <dbReference type="ChEBI" id="CHEBI:58095"/>
        <dbReference type="ChEBI" id="CHEBI:78442"/>
        <dbReference type="ChEBI" id="CHEBI:78531"/>
        <dbReference type="ChEBI" id="CHEBI:456215"/>
        <dbReference type="EC" id="6.1.1.20"/>
    </reaction>
</comment>
<keyword evidence="7 15" id="KW-0479">Metal-binding</keyword>
<dbReference type="InterPro" id="IPR004532">
    <property type="entry name" value="Phe-tRNA-ligase_IIc_bsu_bact"/>
</dbReference>
<gene>
    <name evidence="15" type="primary">pheT</name>
    <name evidence="20" type="ORF">DDV96_09200</name>
</gene>
<dbReference type="InterPro" id="IPR020825">
    <property type="entry name" value="Phe-tRNA_synthase-like_B3/B4"/>
</dbReference>
<dbReference type="InterPro" id="IPR005121">
    <property type="entry name" value="Fdx_antiC-bd"/>
</dbReference>
<dbReference type="InterPro" id="IPR045060">
    <property type="entry name" value="Phe-tRNA-ligase_IIc_bsu"/>
</dbReference>
<dbReference type="SMART" id="SM00874">
    <property type="entry name" value="B5"/>
    <property type="match status" value="1"/>
</dbReference>
<comment type="caution">
    <text evidence="20">The sequence shown here is derived from an EMBL/GenBank/DDBJ whole genome shotgun (WGS) entry which is preliminary data.</text>
</comment>
<dbReference type="GO" id="GO:0000287">
    <property type="term" value="F:magnesium ion binding"/>
    <property type="evidence" value="ECO:0007669"/>
    <property type="project" value="UniProtKB-UniRule"/>
</dbReference>
<feature type="domain" description="FDX-ACB" evidence="18">
    <location>
        <begin position="715"/>
        <end position="808"/>
    </location>
</feature>
<dbReference type="SMART" id="SM00896">
    <property type="entry name" value="FDX-ACB"/>
    <property type="match status" value="1"/>
</dbReference>
<evidence type="ECO:0000256" key="1">
    <source>
        <dbReference type="ARBA" id="ARBA00004496"/>
    </source>
</evidence>
<evidence type="ECO:0000256" key="10">
    <source>
        <dbReference type="ARBA" id="ARBA00022842"/>
    </source>
</evidence>
<keyword evidence="13 15" id="KW-0030">Aminoacyl-tRNA synthetase</keyword>
<comment type="subunit">
    <text evidence="3 15">Tetramer of two alpha and two beta subunits.</text>
</comment>
<dbReference type="SMART" id="SM00873">
    <property type="entry name" value="B3_4"/>
    <property type="match status" value="1"/>
</dbReference>
<dbReference type="NCBIfam" id="NF045760">
    <property type="entry name" value="YtpR"/>
    <property type="match status" value="1"/>
</dbReference>
<evidence type="ECO:0000256" key="8">
    <source>
        <dbReference type="ARBA" id="ARBA00022741"/>
    </source>
</evidence>
<keyword evidence="6 15" id="KW-0436">Ligase</keyword>
<feature type="binding site" evidence="15">
    <location>
        <position position="477"/>
    </location>
    <ligand>
        <name>Mg(2+)</name>
        <dbReference type="ChEBI" id="CHEBI:18420"/>
        <note>shared with alpha subunit</note>
    </ligand>
</feature>
<evidence type="ECO:0000256" key="5">
    <source>
        <dbReference type="ARBA" id="ARBA00022555"/>
    </source>
</evidence>
<dbReference type="InterPro" id="IPR045864">
    <property type="entry name" value="aa-tRNA-synth_II/BPL/LPL"/>
</dbReference>
<evidence type="ECO:0000256" key="15">
    <source>
        <dbReference type="HAMAP-Rule" id="MF_00283"/>
    </source>
</evidence>
<dbReference type="Gene3D" id="3.50.40.10">
    <property type="entry name" value="Phenylalanyl-trna Synthetase, Chain B, domain 3"/>
    <property type="match status" value="1"/>
</dbReference>